<dbReference type="SMART" id="SM00354">
    <property type="entry name" value="HTH_LACI"/>
    <property type="match status" value="1"/>
</dbReference>
<keyword evidence="1" id="KW-0805">Transcription regulation</keyword>
<dbReference type="Gene3D" id="1.10.260.40">
    <property type="entry name" value="lambda repressor-like DNA-binding domains"/>
    <property type="match status" value="1"/>
</dbReference>
<dbReference type="PANTHER" id="PTHR30146:SF154">
    <property type="entry name" value="TRANSCRIPTION REGULATOR, MEMBER OF GALR FAMILY"/>
    <property type="match status" value="1"/>
</dbReference>
<organism evidence="5 6">
    <name type="scientific">Granulosicoccus antarcticus IMCC3135</name>
    <dbReference type="NCBI Taxonomy" id="1192854"/>
    <lineage>
        <taxon>Bacteria</taxon>
        <taxon>Pseudomonadati</taxon>
        <taxon>Pseudomonadota</taxon>
        <taxon>Gammaproteobacteria</taxon>
        <taxon>Chromatiales</taxon>
        <taxon>Granulosicoccaceae</taxon>
        <taxon>Granulosicoccus</taxon>
    </lineage>
</organism>
<dbReference type="GO" id="GO:0000976">
    <property type="term" value="F:transcription cis-regulatory region binding"/>
    <property type="evidence" value="ECO:0007669"/>
    <property type="project" value="TreeGrafter"/>
</dbReference>
<dbReference type="Pfam" id="PF00356">
    <property type="entry name" value="LacI"/>
    <property type="match status" value="1"/>
</dbReference>
<feature type="domain" description="HTH lacI-type" evidence="4">
    <location>
        <begin position="10"/>
        <end position="64"/>
    </location>
</feature>
<dbReference type="InterPro" id="IPR010982">
    <property type="entry name" value="Lambda_DNA-bd_dom_sf"/>
</dbReference>
<proteinExistence type="predicted"/>
<dbReference type="Pfam" id="PF13377">
    <property type="entry name" value="Peripla_BP_3"/>
    <property type="match status" value="1"/>
</dbReference>
<evidence type="ECO:0000313" key="6">
    <source>
        <dbReference type="Proteomes" id="UP000250079"/>
    </source>
</evidence>
<dbReference type="EMBL" id="CP018632">
    <property type="protein sequence ID" value="ASJ73387.1"/>
    <property type="molecule type" value="Genomic_DNA"/>
</dbReference>
<evidence type="ECO:0000259" key="4">
    <source>
        <dbReference type="PROSITE" id="PS50932"/>
    </source>
</evidence>
<protein>
    <submittedName>
        <fullName evidence="5">Putative HTH-type transcriptional repressor ExuR</fullName>
    </submittedName>
</protein>
<keyword evidence="6" id="KW-1185">Reference proteome</keyword>
<reference evidence="5 6" key="1">
    <citation type="submission" date="2016-12" db="EMBL/GenBank/DDBJ databases">
        <authorList>
            <person name="Song W.-J."/>
            <person name="Kurnit D.M."/>
        </authorList>
    </citation>
    <scope>NUCLEOTIDE SEQUENCE [LARGE SCALE GENOMIC DNA]</scope>
    <source>
        <strain evidence="5 6">IMCC3135</strain>
    </source>
</reference>
<dbReference type="Proteomes" id="UP000250079">
    <property type="component" value="Chromosome"/>
</dbReference>
<dbReference type="OrthoDB" id="9798934at2"/>
<evidence type="ECO:0000256" key="2">
    <source>
        <dbReference type="ARBA" id="ARBA00023125"/>
    </source>
</evidence>
<dbReference type="SUPFAM" id="SSF53822">
    <property type="entry name" value="Periplasmic binding protein-like I"/>
    <property type="match status" value="1"/>
</dbReference>
<dbReference type="InterPro" id="IPR028082">
    <property type="entry name" value="Peripla_BP_I"/>
</dbReference>
<evidence type="ECO:0000256" key="1">
    <source>
        <dbReference type="ARBA" id="ARBA00023015"/>
    </source>
</evidence>
<sequence>MKPDKLRESITANDVAELAGVSRWTVNRAFKTDASISSESRRKVLEAANQLGYTPDLIAASLASDRSNLVSLLIDDFSNPHKLVMMERLTRILRHSGWGTLLVNTLDADDAALALVNARQHRVDAAVLIGSQFSESILAAAGGARQVKKLILFARYSADPGTISVCCDDEAAMESIADHVISRGYCRPVFVAGPQTQSAHVMRKETFLKRWQEARGEQVAFTVVETYDPQIAYRQVTRYLSGLNRSEWPDILVCENDALAMGAVDAIRYEFGLHVPDDIAVTGFDDTPVAANPNYRLTTYRQPITAMAEGLVGVLKGEYDADSLSHFVGRLVVRESA</sequence>
<gene>
    <name evidence="5" type="primary">exuR_2</name>
    <name evidence="5" type="ORF">IMCC3135_16525</name>
</gene>
<name>A0A2Z2NZX2_9GAMM</name>
<dbReference type="GO" id="GO:0003700">
    <property type="term" value="F:DNA-binding transcription factor activity"/>
    <property type="evidence" value="ECO:0007669"/>
    <property type="project" value="TreeGrafter"/>
</dbReference>
<accession>A0A2Z2NZX2</accession>
<dbReference type="Gene3D" id="3.40.50.2300">
    <property type="match status" value="2"/>
</dbReference>
<dbReference type="PANTHER" id="PTHR30146">
    <property type="entry name" value="LACI-RELATED TRANSCRIPTIONAL REPRESSOR"/>
    <property type="match status" value="1"/>
</dbReference>
<evidence type="ECO:0000256" key="3">
    <source>
        <dbReference type="ARBA" id="ARBA00023163"/>
    </source>
</evidence>
<dbReference type="PROSITE" id="PS50932">
    <property type="entry name" value="HTH_LACI_2"/>
    <property type="match status" value="1"/>
</dbReference>
<dbReference type="KEGG" id="gai:IMCC3135_16525"/>
<dbReference type="SUPFAM" id="SSF47413">
    <property type="entry name" value="lambda repressor-like DNA-binding domains"/>
    <property type="match status" value="1"/>
</dbReference>
<evidence type="ECO:0000313" key="5">
    <source>
        <dbReference type="EMBL" id="ASJ73387.1"/>
    </source>
</evidence>
<dbReference type="InterPro" id="IPR000843">
    <property type="entry name" value="HTH_LacI"/>
</dbReference>
<dbReference type="CDD" id="cd06278">
    <property type="entry name" value="PBP1_LacI-like"/>
    <property type="match status" value="1"/>
</dbReference>
<keyword evidence="2" id="KW-0238">DNA-binding</keyword>
<dbReference type="AlphaFoldDB" id="A0A2Z2NZX2"/>
<dbReference type="CDD" id="cd01392">
    <property type="entry name" value="HTH_LacI"/>
    <property type="match status" value="1"/>
</dbReference>
<dbReference type="InterPro" id="IPR046335">
    <property type="entry name" value="LacI/GalR-like_sensor"/>
</dbReference>
<keyword evidence="3" id="KW-0804">Transcription</keyword>